<evidence type="ECO:0000313" key="5">
    <source>
        <dbReference type="Proteomes" id="UP000824246"/>
    </source>
</evidence>
<comment type="pathway">
    <text evidence="3">Isoprenoid biosynthesis; isopentenyl diphosphate biosynthesis via DXP pathway; isopentenyl diphosphate from 1-deoxy-D-xylulose 5-phosphate: step 2/6.</text>
</comment>
<evidence type="ECO:0000256" key="3">
    <source>
        <dbReference type="HAMAP-Rule" id="MF_00108"/>
    </source>
</evidence>
<dbReference type="InterPro" id="IPR034683">
    <property type="entry name" value="IspD/TarI"/>
</dbReference>
<dbReference type="PANTHER" id="PTHR32125">
    <property type="entry name" value="2-C-METHYL-D-ERYTHRITOL 4-PHOSPHATE CYTIDYLYLTRANSFERASE, CHLOROPLASTIC"/>
    <property type="match status" value="1"/>
</dbReference>
<comment type="catalytic activity">
    <reaction evidence="3">
        <text>2-C-methyl-D-erythritol 4-phosphate + CTP + H(+) = 4-CDP-2-C-methyl-D-erythritol + diphosphate</text>
        <dbReference type="Rhea" id="RHEA:13429"/>
        <dbReference type="ChEBI" id="CHEBI:15378"/>
        <dbReference type="ChEBI" id="CHEBI:33019"/>
        <dbReference type="ChEBI" id="CHEBI:37563"/>
        <dbReference type="ChEBI" id="CHEBI:57823"/>
        <dbReference type="ChEBI" id="CHEBI:58262"/>
        <dbReference type="EC" id="2.7.7.60"/>
    </reaction>
</comment>
<dbReference type="InterPro" id="IPR050088">
    <property type="entry name" value="IspD/TarI_cytidylyltransf_bact"/>
</dbReference>
<organism evidence="4 5">
    <name type="scientific">Candidatus Barnesiella excrementipullorum</name>
    <dbReference type="NCBI Taxonomy" id="2838479"/>
    <lineage>
        <taxon>Bacteria</taxon>
        <taxon>Pseudomonadati</taxon>
        <taxon>Bacteroidota</taxon>
        <taxon>Bacteroidia</taxon>
        <taxon>Bacteroidales</taxon>
        <taxon>Barnesiellaceae</taxon>
        <taxon>Barnesiella</taxon>
    </lineage>
</organism>
<gene>
    <name evidence="3" type="primary">ispD</name>
    <name evidence="4" type="ORF">H9982_04800</name>
</gene>
<dbReference type="GO" id="GO:0019288">
    <property type="term" value="P:isopentenyl diphosphate biosynthetic process, methylerythritol 4-phosphate pathway"/>
    <property type="evidence" value="ECO:0007669"/>
    <property type="project" value="UniProtKB-UniRule"/>
</dbReference>
<dbReference type="AlphaFoldDB" id="A0A9D2APV0"/>
<comment type="similarity">
    <text evidence="3">Belongs to the IspD/TarI cytidylyltransferase family. IspD subfamily.</text>
</comment>
<comment type="function">
    <text evidence="3">Catalyzes the formation of 4-diphosphocytidyl-2-C-methyl-D-erythritol from CTP and 2-C-methyl-D-erythritol 4-phosphate (MEP).</text>
</comment>
<reference evidence="4" key="1">
    <citation type="journal article" date="2021" name="PeerJ">
        <title>Extensive microbial diversity within the chicken gut microbiome revealed by metagenomics and culture.</title>
        <authorList>
            <person name="Gilroy R."/>
            <person name="Ravi A."/>
            <person name="Getino M."/>
            <person name="Pursley I."/>
            <person name="Horton D.L."/>
            <person name="Alikhan N.F."/>
            <person name="Baker D."/>
            <person name="Gharbi K."/>
            <person name="Hall N."/>
            <person name="Watson M."/>
            <person name="Adriaenssens E.M."/>
            <person name="Foster-Nyarko E."/>
            <person name="Jarju S."/>
            <person name="Secka A."/>
            <person name="Antonio M."/>
            <person name="Oren A."/>
            <person name="Chaudhuri R.R."/>
            <person name="La Ragione R."/>
            <person name="Hildebrand F."/>
            <person name="Pallen M.J."/>
        </authorList>
    </citation>
    <scope>NUCLEOTIDE SEQUENCE</scope>
    <source>
        <strain evidence="4">ChiHjej12B11-16260</strain>
    </source>
</reference>
<dbReference type="EC" id="2.7.7.60" evidence="3"/>
<keyword evidence="3" id="KW-0414">Isoprene biosynthesis</keyword>
<sequence length="230" mass="25297">MDKYIVIVAGGRGTRIGGDIPKQFMPLCRKPVLMHTIERMAAAEPQARLIVVLPADQCEQWHRLCREHGYCREHLVVEGGCDRFHSVLNALHHVPDGVLVAIHDGVRPLVSGSVVRQAFATAARCGAAIPVAPVTESLREVEADGSSHAVERSRYRNVQTPQTFASTPLKRAYEAPCRPEFTDDASVFEAAGHEVTLIEGNRENIKITFRQDLALAEMLLSDKSLQDALA</sequence>
<evidence type="ECO:0000256" key="2">
    <source>
        <dbReference type="ARBA" id="ARBA00022695"/>
    </source>
</evidence>
<dbReference type="NCBIfam" id="TIGR00453">
    <property type="entry name" value="ispD"/>
    <property type="match status" value="1"/>
</dbReference>
<protein>
    <recommendedName>
        <fullName evidence="3">2-C-methyl-D-erythritol 4-phosphate cytidylyltransferase</fullName>
        <ecNumber evidence="3">2.7.7.60</ecNumber>
    </recommendedName>
    <alternativeName>
        <fullName evidence="3">4-diphosphocytidyl-2C-methyl-D-erythritol synthase</fullName>
    </alternativeName>
    <alternativeName>
        <fullName evidence="3">MEP cytidylyltransferase</fullName>
        <shortName evidence="3">MCT</shortName>
    </alternativeName>
</protein>
<keyword evidence="2 3" id="KW-0548">Nucleotidyltransferase</keyword>
<proteinExistence type="inferred from homology"/>
<dbReference type="SUPFAM" id="SSF53448">
    <property type="entry name" value="Nucleotide-diphospho-sugar transferases"/>
    <property type="match status" value="1"/>
</dbReference>
<feature type="site" description="Transition state stabilizer" evidence="3">
    <location>
        <position position="15"/>
    </location>
</feature>
<accession>A0A9D2APV0</accession>
<dbReference type="GO" id="GO:0050518">
    <property type="term" value="F:2-C-methyl-D-erythritol 4-phosphate cytidylyltransferase activity"/>
    <property type="evidence" value="ECO:0007669"/>
    <property type="project" value="UniProtKB-UniRule"/>
</dbReference>
<evidence type="ECO:0000256" key="1">
    <source>
        <dbReference type="ARBA" id="ARBA00022679"/>
    </source>
</evidence>
<feature type="site" description="Transition state stabilizer" evidence="3">
    <location>
        <position position="22"/>
    </location>
</feature>
<dbReference type="CDD" id="cd02516">
    <property type="entry name" value="CDP-ME_synthetase"/>
    <property type="match status" value="1"/>
</dbReference>
<dbReference type="FunFam" id="3.90.550.10:FF:000003">
    <property type="entry name" value="2-C-methyl-D-erythritol 4-phosphate cytidylyltransferase"/>
    <property type="match status" value="1"/>
</dbReference>
<dbReference type="Pfam" id="PF01128">
    <property type="entry name" value="IspD"/>
    <property type="match status" value="1"/>
</dbReference>
<dbReference type="NCBIfam" id="NF001186">
    <property type="entry name" value="PRK00155.2-3"/>
    <property type="match status" value="1"/>
</dbReference>
<evidence type="ECO:0000313" key="4">
    <source>
        <dbReference type="EMBL" id="HIX45520.1"/>
    </source>
</evidence>
<dbReference type="PANTHER" id="PTHR32125:SF4">
    <property type="entry name" value="2-C-METHYL-D-ERYTHRITOL 4-PHOSPHATE CYTIDYLYLTRANSFERASE, CHLOROPLASTIC"/>
    <property type="match status" value="1"/>
</dbReference>
<name>A0A9D2APV0_9BACT</name>
<reference evidence="4" key="2">
    <citation type="submission" date="2021-04" db="EMBL/GenBank/DDBJ databases">
        <authorList>
            <person name="Gilroy R."/>
        </authorList>
    </citation>
    <scope>NUCLEOTIDE SEQUENCE</scope>
    <source>
        <strain evidence="4">ChiHjej12B11-16260</strain>
    </source>
</reference>
<dbReference type="InterPro" id="IPR001228">
    <property type="entry name" value="IspD"/>
</dbReference>
<feature type="site" description="Positions MEP for the nucleophilic attack" evidence="3">
    <location>
        <position position="206"/>
    </location>
</feature>
<dbReference type="Proteomes" id="UP000824246">
    <property type="component" value="Unassembled WGS sequence"/>
</dbReference>
<dbReference type="InterPro" id="IPR029044">
    <property type="entry name" value="Nucleotide-diphossugar_trans"/>
</dbReference>
<keyword evidence="1 3" id="KW-0808">Transferase</keyword>
<dbReference type="EMBL" id="DXFB01000127">
    <property type="protein sequence ID" value="HIX45520.1"/>
    <property type="molecule type" value="Genomic_DNA"/>
</dbReference>
<dbReference type="Gene3D" id="3.90.550.10">
    <property type="entry name" value="Spore Coat Polysaccharide Biosynthesis Protein SpsA, Chain A"/>
    <property type="match status" value="1"/>
</dbReference>
<comment type="caution">
    <text evidence="4">The sequence shown here is derived from an EMBL/GenBank/DDBJ whole genome shotgun (WGS) entry which is preliminary data.</text>
</comment>
<feature type="site" description="Positions MEP for the nucleophilic attack" evidence="3">
    <location>
        <position position="152"/>
    </location>
</feature>
<dbReference type="HAMAP" id="MF_00108">
    <property type="entry name" value="IspD"/>
    <property type="match status" value="1"/>
</dbReference>